<dbReference type="Proteomes" id="UP000273278">
    <property type="component" value="Chromosome"/>
</dbReference>
<gene>
    <name evidence="2" type="ORF">BKD89_07130</name>
</gene>
<feature type="transmembrane region" description="Helical" evidence="1">
    <location>
        <begin position="76"/>
        <end position="100"/>
    </location>
</feature>
<feature type="transmembrane region" description="Helical" evidence="1">
    <location>
        <begin position="121"/>
        <end position="151"/>
    </location>
</feature>
<keyword evidence="1" id="KW-1133">Transmembrane helix</keyword>
<evidence type="ECO:0000256" key="1">
    <source>
        <dbReference type="SAM" id="Phobius"/>
    </source>
</evidence>
<feature type="transmembrane region" description="Helical" evidence="1">
    <location>
        <begin position="240"/>
        <end position="262"/>
    </location>
</feature>
<dbReference type="EMBL" id="CP017686">
    <property type="protein sequence ID" value="AYQ55563.1"/>
    <property type="molecule type" value="Genomic_DNA"/>
</dbReference>
<dbReference type="AlphaFoldDB" id="A0A3G3II84"/>
<organism evidence="2 3">
    <name type="scientific">Methanomethylophilus alvi</name>
    <dbReference type="NCBI Taxonomy" id="1291540"/>
    <lineage>
        <taxon>Archaea</taxon>
        <taxon>Methanobacteriati</taxon>
        <taxon>Thermoplasmatota</taxon>
        <taxon>Thermoplasmata</taxon>
        <taxon>Methanomassiliicoccales</taxon>
        <taxon>Methanomethylophilaceae</taxon>
        <taxon>Methanomethylophilus</taxon>
    </lineage>
</organism>
<accession>A0A3G3II84</accession>
<evidence type="ECO:0000313" key="2">
    <source>
        <dbReference type="EMBL" id="AYQ55563.1"/>
    </source>
</evidence>
<keyword evidence="1" id="KW-0812">Transmembrane</keyword>
<proteinExistence type="predicted"/>
<name>A0A3G3II84_9ARCH</name>
<feature type="transmembrane region" description="Helical" evidence="1">
    <location>
        <begin position="157"/>
        <end position="179"/>
    </location>
</feature>
<dbReference type="GO" id="GO:0005886">
    <property type="term" value="C:plasma membrane"/>
    <property type="evidence" value="ECO:0007669"/>
    <property type="project" value="UniProtKB-SubCell"/>
</dbReference>
<protein>
    <recommendedName>
        <fullName evidence="4">ABC transporter permease</fullName>
    </recommendedName>
</protein>
<keyword evidence="1" id="KW-0472">Membrane</keyword>
<reference evidence="2 3" key="1">
    <citation type="submission" date="2016-10" db="EMBL/GenBank/DDBJ databases">
        <title>Complete genome of the TMA-utilizing, human hosted archaeon Methanomethylophilus alvus Gen. nov, sp. nov., strain Mx-05, derived from a pure culture.</title>
        <authorList>
            <person name="Brugere J.-F."/>
            <person name="Ben Hania W."/>
            <person name="Chaudhary P.P."/>
            <person name="Gaci N."/>
            <person name="Borrel G."/>
            <person name="Cao Van Tuat L."/>
            <person name="Fardeau M.-L."/>
            <person name="Harris H.M.B."/>
            <person name="O'Toole P.W."/>
            <person name="Ollivier B."/>
        </authorList>
    </citation>
    <scope>NUCLEOTIDE SEQUENCE [LARGE SCALE GENOMIC DNA]</scope>
    <source>
        <strain evidence="2 3">Mx-05</strain>
    </source>
</reference>
<feature type="transmembrane region" description="Helical" evidence="1">
    <location>
        <begin position="42"/>
        <end position="64"/>
    </location>
</feature>
<feature type="transmembrane region" description="Helical" evidence="1">
    <location>
        <begin position="191"/>
        <end position="214"/>
    </location>
</feature>
<evidence type="ECO:0000313" key="3">
    <source>
        <dbReference type="Proteomes" id="UP000273278"/>
    </source>
</evidence>
<dbReference type="PANTHER" id="PTHR43471">
    <property type="entry name" value="ABC TRANSPORTER PERMEASE"/>
    <property type="match status" value="1"/>
</dbReference>
<evidence type="ECO:0008006" key="4">
    <source>
        <dbReference type="Google" id="ProtNLM"/>
    </source>
</evidence>
<dbReference type="GO" id="GO:0140359">
    <property type="term" value="F:ABC-type transporter activity"/>
    <property type="evidence" value="ECO:0007669"/>
    <property type="project" value="InterPro"/>
</dbReference>
<sequence>MRSMAYGTKGPGMTGYDVLDDFRQAFIVMKNEITKYARGKKLIIFAALTALILAVVTAALTIWGDGLGDNSNNLSYLYIMIMSLLVLVAITLFASTALVSEFEERTALILFTKPIRKWSIFLGKFLASLIVTVGFVLIYYAVVIILCLIGPGYVDGAIFVSLGLSVCYTFGCAGIGFLISSVMKKSSTSSILTFFTLALLLNMVLSVIMIAAHIEDPWFVLTYAANDILYVLDPMQTAHAARAAAVMIIWGVASALVSYFLFRKRDF</sequence>
<dbReference type="Pfam" id="PF12679">
    <property type="entry name" value="ABC2_membrane_2"/>
    <property type="match status" value="1"/>
</dbReference>